<dbReference type="AlphaFoldDB" id="A0A556C1G9"/>
<dbReference type="EMBL" id="VLTK01000030">
    <property type="protein sequence ID" value="TSI11299.1"/>
    <property type="molecule type" value="Genomic_DNA"/>
</dbReference>
<dbReference type="Proteomes" id="UP000316406">
    <property type="component" value="Unassembled WGS sequence"/>
</dbReference>
<sequence>MSHRSDPRFGDDWAGAICAQVGSVEAERMFFPTGSNQGDRGIAMCFTCPLREPCLDLALREERSLTHNDRFGIRGGLTAPQRAQLD</sequence>
<dbReference type="Pfam" id="PF02467">
    <property type="entry name" value="Whib"/>
    <property type="match status" value="1"/>
</dbReference>
<protein>
    <recommendedName>
        <fullName evidence="1">4Fe-4S Wbl-type domain-containing protein</fullName>
    </recommendedName>
</protein>
<dbReference type="OrthoDB" id="5244115at2"/>
<accession>A0A556C1G9</accession>
<evidence type="ECO:0000313" key="2">
    <source>
        <dbReference type="EMBL" id="TSI11299.1"/>
    </source>
</evidence>
<name>A0A556C1G9_BREAU</name>
<feature type="domain" description="4Fe-4S Wbl-type" evidence="1">
    <location>
        <begin position="17"/>
        <end position="84"/>
    </location>
</feature>
<gene>
    <name evidence="2" type="ORF">FO013_21875</name>
</gene>
<comment type="caution">
    <text evidence="2">The sequence shown here is derived from an EMBL/GenBank/DDBJ whole genome shotgun (WGS) entry which is preliminary data.</text>
</comment>
<dbReference type="RefSeq" id="WP_143924677.1">
    <property type="nucleotide sequence ID" value="NZ_VLTK01000030.1"/>
</dbReference>
<reference evidence="2 3" key="1">
    <citation type="submission" date="2019-07" db="EMBL/GenBank/DDBJ databases">
        <title>Draft genome sequence of Brevibacterium aurantiacum XU54 isolated from Xinjiang China.</title>
        <authorList>
            <person name="Xu X."/>
        </authorList>
    </citation>
    <scope>NUCLEOTIDE SEQUENCE [LARGE SCALE GENOMIC DNA]</scope>
    <source>
        <strain evidence="2 3">XU54</strain>
    </source>
</reference>
<proteinExistence type="predicted"/>
<evidence type="ECO:0000259" key="1">
    <source>
        <dbReference type="PROSITE" id="PS51674"/>
    </source>
</evidence>
<dbReference type="PROSITE" id="PS51674">
    <property type="entry name" value="4FE4S_WBL"/>
    <property type="match status" value="1"/>
</dbReference>
<dbReference type="InterPro" id="IPR034768">
    <property type="entry name" value="4FE4S_WBL"/>
</dbReference>
<evidence type="ECO:0000313" key="3">
    <source>
        <dbReference type="Proteomes" id="UP000316406"/>
    </source>
</evidence>
<organism evidence="2 3">
    <name type="scientific">Brevibacterium aurantiacum</name>
    <dbReference type="NCBI Taxonomy" id="273384"/>
    <lineage>
        <taxon>Bacteria</taxon>
        <taxon>Bacillati</taxon>
        <taxon>Actinomycetota</taxon>
        <taxon>Actinomycetes</taxon>
        <taxon>Micrococcales</taxon>
        <taxon>Brevibacteriaceae</taxon>
        <taxon>Brevibacterium</taxon>
    </lineage>
</organism>
<keyword evidence="3" id="KW-1185">Reference proteome</keyword>